<gene>
    <name evidence="7" type="ORF">GCM10007901_27610</name>
</gene>
<dbReference type="Proteomes" id="UP001156670">
    <property type="component" value="Unassembled WGS sequence"/>
</dbReference>
<dbReference type="InterPro" id="IPR036388">
    <property type="entry name" value="WH-like_DNA-bd_sf"/>
</dbReference>
<keyword evidence="3" id="KW-0731">Sigma factor</keyword>
<dbReference type="Gene3D" id="1.10.10.10">
    <property type="entry name" value="Winged helix-like DNA-binding domain superfamily/Winged helix DNA-binding domain"/>
    <property type="match status" value="1"/>
</dbReference>
<reference evidence="8" key="1">
    <citation type="journal article" date="2019" name="Int. J. Syst. Evol. Microbiol.">
        <title>The Global Catalogue of Microorganisms (GCM) 10K type strain sequencing project: providing services to taxonomists for standard genome sequencing and annotation.</title>
        <authorList>
            <consortium name="The Broad Institute Genomics Platform"/>
            <consortium name="The Broad Institute Genome Sequencing Center for Infectious Disease"/>
            <person name="Wu L."/>
            <person name="Ma J."/>
        </authorList>
    </citation>
    <scope>NUCLEOTIDE SEQUENCE [LARGE SCALE GENOMIC DNA]</scope>
    <source>
        <strain evidence="8">NBRC 111980</strain>
    </source>
</reference>
<dbReference type="SUPFAM" id="SSF88659">
    <property type="entry name" value="Sigma3 and sigma4 domains of RNA polymerase sigma factors"/>
    <property type="match status" value="1"/>
</dbReference>
<proteinExistence type="inferred from homology"/>
<accession>A0ABQ5XTN0</accession>
<evidence type="ECO:0000313" key="8">
    <source>
        <dbReference type="Proteomes" id="UP001156670"/>
    </source>
</evidence>
<comment type="similarity">
    <text evidence="1">Belongs to the sigma-70 factor family. ECF subfamily.</text>
</comment>
<keyword evidence="4" id="KW-0238">DNA-binding</keyword>
<dbReference type="RefSeq" id="WP_284321511.1">
    <property type="nucleotide sequence ID" value="NZ_BSOB01000025.1"/>
</dbReference>
<keyword evidence="5" id="KW-0804">Transcription</keyword>
<feature type="region of interest" description="Disordered" evidence="6">
    <location>
        <begin position="1"/>
        <end position="21"/>
    </location>
</feature>
<evidence type="ECO:0000256" key="1">
    <source>
        <dbReference type="ARBA" id="ARBA00010641"/>
    </source>
</evidence>
<evidence type="ECO:0008006" key="9">
    <source>
        <dbReference type="Google" id="ProtNLM"/>
    </source>
</evidence>
<dbReference type="PANTHER" id="PTHR43133">
    <property type="entry name" value="RNA POLYMERASE ECF-TYPE SIGMA FACTO"/>
    <property type="match status" value="1"/>
</dbReference>
<comment type="caution">
    <text evidence="7">The sequence shown here is derived from an EMBL/GenBank/DDBJ whole genome shotgun (WGS) entry which is preliminary data.</text>
</comment>
<feature type="compositionally biased region" description="Polar residues" evidence="6">
    <location>
        <begin position="1"/>
        <end position="16"/>
    </location>
</feature>
<evidence type="ECO:0000256" key="5">
    <source>
        <dbReference type="ARBA" id="ARBA00023163"/>
    </source>
</evidence>
<evidence type="ECO:0000256" key="6">
    <source>
        <dbReference type="SAM" id="MobiDB-lite"/>
    </source>
</evidence>
<name>A0ABQ5XTN0_9GAMM</name>
<dbReference type="PANTHER" id="PTHR43133:SF8">
    <property type="entry name" value="RNA POLYMERASE SIGMA FACTOR HI_1459-RELATED"/>
    <property type="match status" value="1"/>
</dbReference>
<evidence type="ECO:0000313" key="7">
    <source>
        <dbReference type="EMBL" id="GLQ93810.1"/>
    </source>
</evidence>
<evidence type="ECO:0000256" key="4">
    <source>
        <dbReference type="ARBA" id="ARBA00023125"/>
    </source>
</evidence>
<dbReference type="InterPro" id="IPR039425">
    <property type="entry name" value="RNA_pol_sigma-70-like"/>
</dbReference>
<dbReference type="SUPFAM" id="SSF88946">
    <property type="entry name" value="Sigma2 domain of RNA polymerase sigma factors"/>
    <property type="match status" value="1"/>
</dbReference>
<evidence type="ECO:0000256" key="2">
    <source>
        <dbReference type="ARBA" id="ARBA00023015"/>
    </source>
</evidence>
<keyword evidence="2" id="KW-0805">Transcription regulation</keyword>
<dbReference type="InterPro" id="IPR013324">
    <property type="entry name" value="RNA_pol_sigma_r3/r4-like"/>
</dbReference>
<dbReference type="EMBL" id="BSOB01000025">
    <property type="protein sequence ID" value="GLQ93810.1"/>
    <property type="molecule type" value="Genomic_DNA"/>
</dbReference>
<organism evidence="7 8">
    <name type="scientific">Dyella acidisoli</name>
    <dbReference type="NCBI Taxonomy" id="1867834"/>
    <lineage>
        <taxon>Bacteria</taxon>
        <taxon>Pseudomonadati</taxon>
        <taxon>Pseudomonadota</taxon>
        <taxon>Gammaproteobacteria</taxon>
        <taxon>Lysobacterales</taxon>
        <taxon>Rhodanobacteraceae</taxon>
        <taxon>Dyella</taxon>
    </lineage>
</organism>
<evidence type="ECO:0000256" key="3">
    <source>
        <dbReference type="ARBA" id="ARBA00023082"/>
    </source>
</evidence>
<protein>
    <recommendedName>
        <fullName evidence="9">RNA polymerase sigma factor</fullName>
    </recommendedName>
</protein>
<sequence length="205" mass="23039">MSQDIGDTLSSASSANDAVRNGDESFERAWRTIHFDLERRAVQLMKGDRSAAEELVADTALKTLLYMRRMPARIRNPEGFMFIVLNHVFLDSVRHADRESRVMRPGPDIDEDHSMNAAAPSPSPARVVELNETLSSIAATVDGLSAEKRHLFALKFEQELPYAAIAGELRINESLARKRVELLRRTLRQAAEEGGRPRRSIRCGR</sequence>
<keyword evidence="8" id="KW-1185">Reference proteome</keyword>
<dbReference type="InterPro" id="IPR013325">
    <property type="entry name" value="RNA_pol_sigma_r2"/>
</dbReference>